<evidence type="ECO:0000313" key="1">
    <source>
        <dbReference type="EMBL" id="MQM06262.1"/>
    </source>
</evidence>
<dbReference type="AlphaFoldDB" id="A0A843W8D8"/>
<gene>
    <name evidence="1" type="ORF">Taro_039084</name>
</gene>
<dbReference type="Proteomes" id="UP000652761">
    <property type="component" value="Unassembled WGS sequence"/>
</dbReference>
<reference evidence="1" key="1">
    <citation type="submission" date="2017-07" db="EMBL/GenBank/DDBJ databases">
        <title>Taro Niue Genome Assembly and Annotation.</title>
        <authorList>
            <person name="Atibalentja N."/>
            <person name="Keating K."/>
            <person name="Fields C.J."/>
        </authorList>
    </citation>
    <scope>NUCLEOTIDE SEQUENCE</scope>
    <source>
        <strain evidence="1">Niue_2</strain>
        <tissue evidence="1">Leaf</tissue>
    </source>
</reference>
<sequence>MTERILATIKRRPRAFTFILRRHPLTRGNHFLLSCHDEDGVEGGMMQRDETEERFQQGEALEMSPLREEGGFYREEERQLLEYEGVKGCVSTARWGTIISVLGCTPKKLLLRECYPTTTSSLTTVTTSTSLRVSSKKHIHISITSTIPESCSTGGENMCI</sequence>
<protein>
    <submittedName>
        <fullName evidence="1">Uncharacterized protein</fullName>
    </submittedName>
</protein>
<organism evidence="1 2">
    <name type="scientific">Colocasia esculenta</name>
    <name type="common">Wild taro</name>
    <name type="synonym">Arum esculentum</name>
    <dbReference type="NCBI Taxonomy" id="4460"/>
    <lineage>
        <taxon>Eukaryota</taxon>
        <taxon>Viridiplantae</taxon>
        <taxon>Streptophyta</taxon>
        <taxon>Embryophyta</taxon>
        <taxon>Tracheophyta</taxon>
        <taxon>Spermatophyta</taxon>
        <taxon>Magnoliopsida</taxon>
        <taxon>Liliopsida</taxon>
        <taxon>Araceae</taxon>
        <taxon>Aroideae</taxon>
        <taxon>Colocasieae</taxon>
        <taxon>Colocasia</taxon>
    </lineage>
</organism>
<name>A0A843W8D8_COLES</name>
<proteinExistence type="predicted"/>
<evidence type="ECO:0000313" key="2">
    <source>
        <dbReference type="Proteomes" id="UP000652761"/>
    </source>
</evidence>
<dbReference type="EMBL" id="NMUH01003585">
    <property type="protein sequence ID" value="MQM06262.1"/>
    <property type="molecule type" value="Genomic_DNA"/>
</dbReference>
<comment type="caution">
    <text evidence="1">The sequence shown here is derived from an EMBL/GenBank/DDBJ whole genome shotgun (WGS) entry which is preliminary data.</text>
</comment>
<keyword evidence="2" id="KW-1185">Reference proteome</keyword>
<accession>A0A843W8D8</accession>